<keyword evidence="4 6" id="KW-0472">Membrane</keyword>
<feature type="compositionally biased region" description="Basic and acidic residues" evidence="5">
    <location>
        <begin position="304"/>
        <end position="314"/>
    </location>
</feature>
<evidence type="ECO:0000256" key="2">
    <source>
        <dbReference type="ARBA" id="ARBA00022692"/>
    </source>
</evidence>
<keyword evidence="9" id="KW-1185">Reference proteome</keyword>
<feature type="transmembrane region" description="Helical" evidence="6">
    <location>
        <begin position="101"/>
        <end position="121"/>
    </location>
</feature>
<dbReference type="GO" id="GO:0016020">
    <property type="term" value="C:membrane"/>
    <property type="evidence" value="ECO:0007669"/>
    <property type="project" value="UniProtKB-SubCell"/>
</dbReference>
<proteinExistence type="predicted"/>
<feature type="transmembrane region" description="Helical" evidence="6">
    <location>
        <begin position="227"/>
        <end position="247"/>
    </location>
</feature>
<evidence type="ECO:0000256" key="5">
    <source>
        <dbReference type="SAM" id="MobiDB-lite"/>
    </source>
</evidence>
<evidence type="ECO:0000256" key="3">
    <source>
        <dbReference type="ARBA" id="ARBA00022989"/>
    </source>
</evidence>
<feature type="transmembrane region" description="Helical" evidence="6">
    <location>
        <begin position="36"/>
        <end position="57"/>
    </location>
</feature>
<keyword evidence="2 6" id="KW-0812">Transmembrane</keyword>
<dbReference type="EMBL" id="GG663741">
    <property type="protein sequence ID" value="EEH55794.1"/>
    <property type="molecule type" value="Genomic_DNA"/>
</dbReference>
<dbReference type="InterPro" id="IPR037185">
    <property type="entry name" value="EmrE-like"/>
</dbReference>
<feature type="domain" description="Sugar phosphate transporter" evidence="7">
    <location>
        <begin position="12"/>
        <end position="298"/>
    </location>
</feature>
<evidence type="ECO:0000256" key="1">
    <source>
        <dbReference type="ARBA" id="ARBA00004141"/>
    </source>
</evidence>
<sequence>MAAANTAHSVGMIAAWYFSNIGVILLNKYLLSVYGFRFPVFLTTCHMAMCALLSLIVRASGIAPRQSVKNRAHLRKIGVLGVIFVASVVAGNVSLQHIPVSFNQAIGATTPFFTAVLSLCIMRQKETMQVYATLVPIVLGIVVASRAEPLFHLFGFLACVTATFCRALKSVIQGMLLSNESERMDSINLLLYMSPIALSVLSVASTVMEPEAFGVFYDNCAESPRFFFIITLNCVLAFSVNLTNFLVTKCTSPLTLQVLGNAKGAVAVVVSILLFKNPVSVVGMFGYAVTIVGVAWYSSAKKKAPGDRRGKREGVGNSALGGGRMSEKV</sequence>
<feature type="transmembrane region" description="Helical" evidence="6">
    <location>
        <begin position="128"/>
        <end position="144"/>
    </location>
</feature>
<dbReference type="Proteomes" id="UP000001876">
    <property type="component" value="Unassembled WGS sequence"/>
</dbReference>
<dbReference type="GeneID" id="9685567"/>
<feature type="transmembrane region" description="Helical" evidence="6">
    <location>
        <begin position="281"/>
        <end position="299"/>
    </location>
</feature>
<organism evidence="9">
    <name type="scientific">Micromonas pusilla (strain CCMP1545)</name>
    <name type="common">Picoplanktonic green alga</name>
    <dbReference type="NCBI Taxonomy" id="564608"/>
    <lineage>
        <taxon>Eukaryota</taxon>
        <taxon>Viridiplantae</taxon>
        <taxon>Chlorophyta</taxon>
        <taxon>Mamiellophyceae</taxon>
        <taxon>Mamiellales</taxon>
        <taxon>Mamiellaceae</taxon>
        <taxon>Micromonas</taxon>
    </lineage>
</organism>
<evidence type="ECO:0000259" key="7">
    <source>
        <dbReference type="Pfam" id="PF03151"/>
    </source>
</evidence>
<evidence type="ECO:0000313" key="9">
    <source>
        <dbReference type="Proteomes" id="UP000001876"/>
    </source>
</evidence>
<dbReference type="OMA" id="PNVMSIC"/>
<dbReference type="RefSeq" id="XP_003059842.1">
    <property type="nucleotide sequence ID" value="XM_003059796.1"/>
</dbReference>
<feature type="transmembrane region" description="Helical" evidence="6">
    <location>
        <begin position="189"/>
        <end position="207"/>
    </location>
</feature>
<feature type="transmembrane region" description="Helical" evidence="6">
    <location>
        <begin position="150"/>
        <end position="168"/>
    </location>
</feature>
<feature type="transmembrane region" description="Helical" evidence="6">
    <location>
        <begin position="77"/>
        <end position="95"/>
    </location>
</feature>
<evidence type="ECO:0000313" key="8">
    <source>
        <dbReference type="EMBL" id="EEH55794.1"/>
    </source>
</evidence>
<gene>
    <name evidence="8" type="ORF">MICPUCDRAFT_34311</name>
</gene>
<feature type="transmembrane region" description="Helical" evidence="6">
    <location>
        <begin position="254"/>
        <end position="275"/>
    </location>
</feature>
<name>C1MW04_MICPC</name>
<evidence type="ECO:0000256" key="6">
    <source>
        <dbReference type="SAM" id="Phobius"/>
    </source>
</evidence>
<dbReference type="PANTHER" id="PTHR11132">
    <property type="entry name" value="SOLUTE CARRIER FAMILY 35"/>
    <property type="match status" value="1"/>
</dbReference>
<dbReference type="Pfam" id="PF03151">
    <property type="entry name" value="TPT"/>
    <property type="match status" value="1"/>
</dbReference>
<accession>C1MW04</accession>
<comment type="subcellular location">
    <subcellularLocation>
        <location evidence="1">Membrane</location>
        <topology evidence="1">Multi-pass membrane protein</topology>
    </subcellularLocation>
</comment>
<feature type="transmembrane region" description="Helical" evidence="6">
    <location>
        <begin position="12"/>
        <end position="30"/>
    </location>
</feature>
<dbReference type="SUPFAM" id="SSF103481">
    <property type="entry name" value="Multidrug resistance efflux transporter EmrE"/>
    <property type="match status" value="1"/>
</dbReference>
<evidence type="ECO:0000256" key="4">
    <source>
        <dbReference type="ARBA" id="ARBA00023136"/>
    </source>
</evidence>
<protein>
    <submittedName>
        <fullName evidence="8">Drug/Metabolite transporter superfamily</fullName>
    </submittedName>
</protein>
<keyword evidence="3 6" id="KW-1133">Transmembrane helix</keyword>
<dbReference type="KEGG" id="mpp:MICPUCDRAFT_34311"/>
<dbReference type="OrthoDB" id="10261634at2759"/>
<feature type="region of interest" description="Disordered" evidence="5">
    <location>
        <begin position="303"/>
        <end position="329"/>
    </location>
</feature>
<dbReference type="InterPro" id="IPR050186">
    <property type="entry name" value="TPT_transporter"/>
</dbReference>
<feature type="compositionally biased region" description="Gly residues" evidence="5">
    <location>
        <begin position="319"/>
        <end position="329"/>
    </location>
</feature>
<dbReference type="AlphaFoldDB" id="C1MW04"/>
<reference evidence="8 9" key="1">
    <citation type="journal article" date="2009" name="Science">
        <title>Green evolution and dynamic adaptations revealed by genomes of the marine picoeukaryotes Micromonas.</title>
        <authorList>
            <person name="Worden A.Z."/>
            <person name="Lee J.H."/>
            <person name="Mock T."/>
            <person name="Rouze P."/>
            <person name="Simmons M.P."/>
            <person name="Aerts A.L."/>
            <person name="Allen A.E."/>
            <person name="Cuvelier M.L."/>
            <person name="Derelle E."/>
            <person name="Everett M.V."/>
            <person name="Foulon E."/>
            <person name="Grimwood J."/>
            <person name="Gundlach H."/>
            <person name="Henrissat B."/>
            <person name="Napoli C."/>
            <person name="McDonald S.M."/>
            <person name="Parker M.S."/>
            <person name="Rombauts S."/>
            <person name="Salamov A."/>
            <person name="Von Dassow P."/>
            <person name="Badger J.H."/>
            <person name="Coutinho P.M."/>
            <person name="Demir E."/>
            <person name="Dubchak I."/>
            <person name="Gentemann C."/>
            <person name="Eikrem W."/>
            <person name="Gready J.E."/>
            <person name="John U."/>
            <person name="Lanier W."/>
            <person name="Lindquist E.A."/>
            <person name="Lucas S."/>
            <person name="Mayer K.F."/>
            <person name="Moreau H."/>
            <person name="Not F."/>
            <person name="Otillar R."/>
            <person name="Panaud O."/>
            <person name="Pangilinan J."/>
            <person name="Paulsen I."/>
            <person name="Piegu B."/>
            <person name="Poliakov A."/>
            <person name="Robbens S."/>
            <person name="Schmutz J."/>
            <person name="Toulza E."/>
            <person name="Wyss T."/>
            <person name="Zelensky A."/>
            <person name="Zhou K."/>
            <person name="Armbrust E.V."/>
            <person name="Bhattacharya D."/>
            <person name="Goodenough U.W."/>
            <person name="Van de Peer Y."/>
            <person name="Grigoriev I.V."/>
        </authorList>
    </citation>
    <scope>NUCLEOTIDE SEQUENCE [LARGE SCALE GENOMIC DNA]</scope>
    <source>
        <strain evidence="8 9">CCMP1545</strain>
    </source>
</reference>
<dbReference type="InterPro" id="IPR004853">
    <property type="entry name" value="Sugar_P_trans_dom"/>
</dbReference>
<dbReference type="eggNOG" id="KOG1441">
    <property type="taxonomic scope" value="Eukaryota"/>
</dbReference>